<accession>A0A336KUU9</accession>
<reference evidence="1" key="1">
    <citation type="submission" date="2018-04" db="EMBL/GenBank/DDBJ databases">
        <authorList>
            <person name="Go L.Y."/>
            <person name="Mitchell J.A."/>
        </authorList>
    </citation>
    <scope>NUCLEOTIDE SEQUENCE</scope>
    <source>
        <tissue evidence="1">Whole organism</tissue>
    </source>
</reference>
<dbReference type="EMBL" id="UFQS01000540">
    <property type="protein sequence ID" value="SSX04710.1"/>
    <property type="molecule type" value="Genomic_DNA"/>
</dbReference>
<evidence type="ECO:0000313" key="2">
    <source>
        <dbReference type="EMBL" id="SSX25073.1"/>
    </source>
</evidence>
<dbReference type="AlphaFoldDB" id="A0A336KUU9"/>
<reference evidence="2" key="2">
    <citation type="submission" date="2018-07" db="EMBL/GenBank/DDBJ databases">
        <authorList>
            <person name="Quirk P.G."/>
            <person name="Krulwich T.A."/>
        </authorList>
    </citation>
    <scope>NUCLEOTIDE SEQUENCE</scope>
</reference>
<protein>
    <submittedName>
        <fullName evidence="1">CSON011907 protein</fullName>
    </submittedName>
</protein>
<dbReference type="EMBL" id="UFQT01000540">
    <property type="protein sequence ID" value="SSX25073.1"/>
    <property type="molecule type" value="Genomic_DNA"/>
</dbReference>
<name>A0A336KUU9_CULSO</name>
<organism evidence="1">
    <name type="scientific">Culicoides sonorensis</name>
    <name type="common">Biting midge</name>
    <dbReference type="NCBI Taxonomy" id="179676"/>
    <lineage>
        <taxon>Eukaryota</taxon>
        <taxon>Metazoa</taxon>
        <taxon>Ecdysozoa</taxon>
        <taxon>Arthropoda</taxon>
        <taxon>Hexapoda</taxon>
        <taxon>Insecta</taxon>
        <taxon>Pterygota</taxon>
        <taxon>Neoptera</taxon>
        <taxon>Endopterygota</taxon>
        <taxon>Diptera</taxon>
        <taxon>Nematocera</taxon>
        <taxon>Chironomoidea</taxon>
        <taxon>Ceratopogonidae</taxon>
        <taxon>Ceratopogoninae</taxon>
        <taxon>Culicoides</taxon>
        <taxon>Monoculicoides</taxon>
    </lineage>
</organism>
<dbReference type="VEuPathDB" id="VectorBase:CSON011907"/>
<proteinExistence type="predicted"/>
<gene>
    <name evidence="1" type="primary">CSON011907</name>
</gene>
<evidence type="ECO:0000313" key="1">
    <source>
        <dbReference type="EMBL" id="SSX04710.1"/>
    </source>
</evidence>
<sequence>MLELEQTNIDLALESTIFLDAKIEKTIMSVRKITINPKKLEELRQTKRKEIVETLTKSRDNI</sequence>